<dbReference type="Proteomes" id="UP000466535">
    <property type="component" value="Unassembled WGS sequence"/>
</dbReference>
<comment type="subunit">
    <text evidence="24">Homodimer. Interacts with lysosomal protein GLMP (via lumenal domain); the interaction starts while both proteins are still in the endoplasmic reticulum and is required for stabilization of MFSD1 in lysosomes but has no direct effect on its targeting to lysosomes or transporter activity.</text>
</comment>
<evidence type="ECO:0000256" key="17">
    <source>
        <dbReference type="ARBA" id="ARBA00044903"/>
    </source>
</evidence>
<feature type="transmembrane region" description="Helical" evidence="25">
    <location>
        <begin position="42"/>
        <end position="63"/>
    </location>
</feature>
<feature type="transmembrane region" description="Helical" evidence="25">
    <location>
        <begin position="295"/>
        <end position="313"/>
    </location>
</feature>
<evidence type="ECO:0000256" key="1">
    <source>
        <dbReference type="ARBA" id="ARBA00004155"/>
    </source>
</evidence>
<reference evidence="27 28" key="1">
    <citation type="submission" date="2019-12" db="EMBL/GenBank/DDBJ databases">
        <title>Isolation and characterization of three novel carbon monoxide-oxidizing members of Halobacteria from salione crusts and soils.</title>
        <authorList>
            <person name="Myers M.R."/>
            <person name="King G.M."/>
        </authorList>
    </citation>
    <scope>NUCLEOTIDE SEQUENCE [LARGE SCALE GENOMIC DNA]</scope>
    <source>
        <strain evidence="27 28">WSH3</strain>
    </source>
</reference>
<evidence type="ECO:0000256" key="24">
    <source>
        <dbReference type="ARBA" id="ARBA00046376"/>
    </source>
</evidence>
<comment type="function">
    <text evidence="23">Lysosomal dipeptide uniporter that selectively exports lysine, arginine or histidine-containing dipeptides with a net positive charge from the lysosome lumen into the cytosol. Could play a role in a specific type of protein O-glycosylation indirectly regulating macrophages migration and tissue invasion. Also essential for liver homeostasis.</text>
</comment>
<dbReference type="Gene3D" id="1.20.1250.20">
    <property type="entry name" value="MFS general substrate transporter like domains"/>
    <property type="match status" value="2"/>
</dbReference>
<sequence length="427" mass="44771">MSYWSSATSRRWLLWGLLAASYLLVNTYRLSTAVVAEQLMDAFAIAGAQLGTLHASFFLIYAVMQIPTGVLVDSVGPRRTAAVGGLGTNVGAVVFALAPTYPVAFAGRFLIGLSGSVIFVSMLRFCANWYTAEEFGTMNGVSFAVAGMGGIVATTPFALLVGAAGWRSSVILLASAGFGFAVLVYLFVRDSPERAGLDPIEGVPEPPRPSGAESWAFLKQVVRDRLTWAVFVILFCAGGVNLTLFGLWGIPYIRQVYGTTVTTASLFTLLGGIGAVVGPPFFGWLSDQTGLRTEIVVAGGVLYTTVLTIIAVFGDPPLAVVGVAFFLTGGLLGAFVLTYPLIKERNPDRASGIALGTINGASFLGAAVFPSAMGLILDSYWTGELSGGARVYTTTGYRVAFGLAAVAALLALCCALWLHRHDDGAVA</sequence>
<comment type="subcellular location">
    <subcellularLocation>
        <location evidence="1">Lysosome membrane</location>
        <topology evidence="1">Multi-pass membrane protein</topology>
    </subcellularLocation>
</comment>
<evidence type="ECO:0000256" key="15">
    <source>
        <dbReference type="ARBA" id="ARBA00044899"/>
    </source>
</evidence>
<keyword evidence="3" id="KW-0813">Transport</keyword>
<evidence type="ECO:0000256" key="18">
    <source>
        <dbReference type="ARBA" id="ARBA00044912"/>
    </source>
</evidence>
<dbReference type="SUPFAM" id="SSF103473">
    <property type="entry name" value="MFS general substrate transporter"/>
    <property type="match status" value="1"/>
</dbReference>
<proteinExistence type="inferred from homology"/>
<dbReference type="InterPro" id="IPR020846">
    <property type="entry name" value="MFS_dom"/>
</dbReference>
<evidence type="ECO:0000259" key="26">
    <source>
        <dbReference type="PROSITE" id="PS50850"/>
    </source>
</evidence>
<dbReference type="PROSITE" id="PS50850">
    <property type="entry name" value="MFS"/>
    <property type="match status" value="1"/>
</dbReference>
<evidence type="ECO:0000256" key="21">
    <source>
        <dbReference type="ARBA" id="ARBA00044985"/>
    </source>
</evidence>
<comment type="similarity">
    <text evidence="2">Belongs to the major facilitator superfamily.</text>
</comment>
<evidence type="ECO:0000256" key="19">
    <source>
        <dbReference type="ARBA" id="ARBA00044919"/>
    </source>
</evidence>
<comment type="catalytic activity">
    <reaction evidence="8">
        <text>L-lysyl-L-alanine(out) = L-lysyl-L-alanine(in)</text>
        <dbReference type="Rhea" id="RHEA:79399"/>
        <dbReference type="ChEBI" id="CHEBI:229954"/>
    </reaction>
</comment>
<evidence type="ECO:0000313" key="28">
    <source>
        <dbReference type="Proteomes" id="UP000466535"/>
    </source>
</evidence>
<dbReference type="Pfam" id="PF07690">
    <property type="entry name" value="MFS_1"/>
    <property type="match status" value="1"/>
</dbReference>
<feature type="transmembrane region" description="Helical" evidence="25">
    <location>
        <begin position="226"/>
        <end position="250"/>
    </location>
</feature>
<keyword evidence="6 25" id="KW-0472">Membrane</keyword>
<feature type="transmembrane region" description="Helical" evidence="25">
    <location>
        <begin position="354"/>
        <end position="377"/>
    </location>
</feature>
<evidence type="ECO:0000256" key="13">
    <source>
        <dbReference type="ARBA" id="ARBA00044893"/>
    </source>
</evidence>
<comment type="catalytic activity">
    <reaction evidence="15">
        <text>L-arginyl-L-alpha-amino acid(out) = L-arginyl-L-alpha-amino acid(in)</text>
        <dbReference type="Rhea" id="RHEA:79371"/>
        <dbReference type="ChEBI" id="CHEBI:84315"/>
    </reaction>
</comment>
<evidence type="ECO:0000256" key="20">
    <source>
        <dbReference type="ARBA" id="ARBA00044924"/>
    </source>
</evidence>
<evidence type="ECO:0000313" key="27">
    <source>
        <dbReference type="EMBL" id="MXR51740.1"/>
    </source>
</evidence>
<dbReference type="InterPro" id="IPR052187">
    <property type="entry name" value="MFSD1"/>
</dbReference>
<dbReference type="RefSeq" id="WP_159763876.1">
    <property type="nucleotide sequence ID" value="NZ_WUUT01000003.1"/>
</dbReference>
<evidence type="ECO:0000256" key="8">
    <source>
        <dbReference type="ARBA" id="ARBA00044876"/>
    </source>
</evidence>
<comment type="catalytic activity">
    <reaction evidence="14">
        <text>L-aspartyl-L-lysine(out) = L-aspartyl-L-lysine(in)</text>
        <dbReference type="Rhea" id="RHEA:79411"/>
        <dbReference type="ChEBI" id="CHEBI:229953"/>
    </reaction>
</comment>
<comment type="catalytic activity">
    <reaction evidence="10">
        <text>L-alpha-aminoacyl-L-arginine(out) = L-alpha-aminoacyl-L-arginine(in)</text>
        <dbReference type="Rhea" id="RHEA:79367"/>
        <dbReference type="ChEBI" id="CHEBI:229968"/>
    </reaction>
</comment>
<feature type="transmembrane region" description="Helical" evidence="25">
    <location>
        <begin position="83"/>
        <end position="103"/>
    </location>
</feature>
<comment type="caution">
    <text evidence="27">The sequence shown here is derived from an EMBL/GenBank/DDBJ whole genome shotgun (WGS) entry which is preliminary data.</text>
</comment>
<comment type="catalytic activity">
    <reaction evidence="16">
        <text>L-lysyl-L-lysine(out) = L-lysyl-L-lysine(in)</text>
        <dbReference type="Rhea" id="RHEA:79403"/>
        <dbReference type="ChEBI" id="CHEBI:229956"/>
    </reaction>
</comment>
<comment type="catalytic activity">
    <reaction evidence="13">
        <text>L-alpha-aminoacyl-L-lysine(out) = L-alpha-aminoacyl-L-lysine(in)</text>
        <dbReference type="Rhea" id="RHEA:79383"/>
        <dbReference type="ChEBI" id="CHEBI:229966"/>
    </reaction>
</comment>
<feature type="transmembrane region" description="Helical" evidence="25">
    <location>
        <begin position="109"/>
        <end position="131"/>
    </location>
</feature>
<dbReference type="InterPro" id="IPR011701">
    <property type="entry name" value="MFS"/>
</dbReference>
<dbReference type="AlphaFoldDB" id="A0A6B0TA30"/>
<keyword evidence="28" id="KW-1185">Reference proteome</keyword>
<evidence type="ECO:0000256" key="4">
    <source>
        <dbReference type="ARBA" id="ARBA00022692"/>
    </source>
</evidence>
<evidence type="ECO:0000256" key="5">
    <source>
        <dbReference type="ARBA" id="ARBA00022989"/>
    </source>
</evidence>
<evidence type="ECO:0000256" key="2">
    <source>
        <dbReference type="ARBA" id="ARBA00008335"/>
    </source>
</evidence>
<feature type="transmembrane region" description="Helical" evidence="25">
    <location>
        <begin position="143"/>
        <end position="164"/>
    </location>
</feature>
<evidence type="ECO:0000256" key="3">
    <source>
        <dbReference type="ARBA" id="ARBA00022448"/>
    </source>
</evidence>
<evidence type="ECO:0000256" key="16">
    <source>
        <dbReference type="ARBA" id="ARBA00044900"/>
    </source>
</evidence>
<evidence type="ECO:0000256" key="25">
    <source>
        <dbReference type="SAM" id="Phobius"/>
    </source>
</evidence>
<comment type="catalytic activity">
    <reaction evidence="9">
        <text>L-histidyl-glycine(out) = L-histidyl-glycine(in)</text>
        <dbReference type="Rhea" id="RHEA:79395"/>
        <dbReference type="ChEBI" id="CHEBI:229957"/>
    </reaction>
</comment>
<dbReference type="InterPro" id="IPR036259">
    <property type="entry name" value="MFS_trans_sf"/>
</dbReference>
<evidence type="ECO:0000256" key="22">
    <source>
        <dbReference type="ARBA" id="ARBA00045018"/>
    </source>
</evidence>
<feature type="transmembrane region" description="Helical" evidence="25">
    <location>
        <begin position="319"/>
        <end position="342"/>
    </location>
</feature>
<evidence type="ECO:0000256" key="7">
    <source>
        <dbReference type="ARBA" id="ARBA00023228"/>
    </source>
</evidence>
<name>A0A6B0TA30_9EURY</name>
<dbReference type="GO" id="GO:0022857">
    <property type="term" value="F:transmembrane transporter activity"/>
    <property type="evidence" value="ECO:0007669"/>
    <property type="project" value="InterPro"/>
</dbReference>
<feature type="domain" description="Major facilitator superfamily (MFS) profile" evidence="26">
    <location>
        <begin position="13"/>
        <end position="423"/>
    </location>
</feature>
<comment type="catalytic activity">
    <reaction evidence="20">
        <text>L-lysyl-glycine(out) = L-lysyl-glycine(in)</text>
        <dbReference type="Rhea" id="RHEA:79407"/>
        <dbReference type="ChEBI" id="CHEBI:191202"/>
    </reaction>
</comment>
<comment type="catalytic activity">
    <reaction evidence="18">
        <text>L-histidyl-L-alpha-amino acid(out) = L-histidyl-L-alpha-amino acid(in)</text>
        <dbReference type="Rhea" id="RHEA:79379"/>
        <dbReference type="ChEBI" id="CHEBI:229964"/>
    </reaction>
</comment>
<gene>
    <name evidence="27" type="ORF">GRX03_09005</name>
</gene>
<evidence type="ECO:0000256" key="6">
    <source>
        <dbReference type="ARBA" id="ARBA00023136"/>
    </source>
</evidence>
<comment type="catalytic activity">
    <reaction evidence="19">
        <text>L-alanyl-L-lysine(out) = L-alanyl-L-lysine(in)</text>
        <dbReference type="Rhea" id="RHEA:79415"/>
        <dbReference type="ChEBI" id="CHEBI:192470"/>
    </reaction>
</comment>
<keyword evidence="7" id="KW-0458">Lysosome</keyword>
<dbReference type="OrthoDB" id="29061at2157"/>
<evidence type="ECO:0000256" key="11">
    <source>
        <dbReference type="ARBA" id="ARBA00044884"/>
    </source>
</evidence>
<feature type="transmembrane region" description="Helical" evidence="25">
    <location>
        <begin position="256"/>
        <end position="283"/>
    </location>
</feature>
<comment type="catalytic activity">
    <reaction evidence="17">
        <text>L-arginyl-glycine(out) = L-arginyl-glycine(in)</text>
        <dbReference type="Rhea" id="RHEA:79391"/>
        <dbReference type="ChEBI" id="CHEBI:229955"/>
    </reaction>
</comment>
<evidence type="ECO:0000256" key="9">
    <source>
        <dbReference type="ARBA" id="ARBA00044878"/>
    </source>
</evidence>
<dbReference type="PANTHER" id="PTHR23512">
    <property type="entry name" value="MAJOR FACILITATOR SUPERFAMILY DOMAIN-CONTAINING PROTEIN 1"/>
    <property type="match status" value="1"/>
</dbReference>
<dbReference type="PANTHER" id="PTHR23512:SF3">
    <property type="entry name" value="MAJOR FACILITATOR SUPERFAMILY DOMAIN-CONTAINING PROTEIN 1"/>
    <property type="match status" value="1"/>
</dbReference>
<evidence type="ECO:0000256" key="23">
    <source>
        <dbReference type="ARBA" id="ARBA00045709"/>
    </source>
</evidence>
<feature type="transmembrane region" description="Helical" evidence="25">
    <location>
        <begin position="397"/>
        <end position="418"/>
    </location>
</feature>
<dbReference type="EMBL" id="WUUT01000003">
    <property type="protein sequence ID" value="MXR51740.1"/>
    <property type="molecule type" value="Genomic_DNA"/>
</dbReference>
<accession>A0A6B0TA30</accession>
<evidence type="ECO:0000256" key="14">
    <source>
        <dbReference type="ARBA" id="ARBA00044898"/>
    </source>
</evidence>
<protein>
    <recommendedName>
        <fullName evidence="21">Lysosomal dipeptide transporter MFSD1</fullName>
    </recommendedName>
    <alternativeName>
        <fullName evidence="22">Major facilitator superfamily domain-containing protein 1</fullName>
    </alternativeName>
</protein>
<comment type="catalytic activity">
    <reaction evidence="12">
        <text>L-lysyl-L-alpha-amino acid(out) = L-lysyl-L-alpha-amino acid(in)</text>
        <dbReference type="Rhea" id="RHEA:79387"/>
        <dbReference type="ChEBI" id="CHEBI:229965"/>
    </reaction>
</comment>
<comment type="catalytic activity">
    <reaction evidence="11">
        <text>L-alpha-aminoacyl-L-histidine(out) = L-alpha-aminoacyl-L-histidine(in)</text>
        <dbReference type="Rhea" id="RHEA:79375"/>
        <dbReference type="ChEBI" id="CHEBI:229967"/>
    </reaction>
</comment>
<evidence type="ECO:0000256" key="10">
    <source>
        <dbReference type="ARBA" id="ARBA00044881"/>
    </source>
</evidence>
<organism evidence="27 28">
    <name type="scientific">Halovenus carboxidivorans</name>
    <dbReference type="NCBI Taxonomy" id="2692199"/>
    <lineage>
        <taxon>Archaea</taxon>
        <taxon>Methanobacteriati</taxon>
        <taxon>Methanobacteriota</taxon>
        <taxon>Stenosarchaea group</taxon>
        <taxon>Halobacteria</taxon>
        <taxon>Halobacteriales</taxon>
        <taxon>Haloarculaceae</taxon>
        <taxon>Halovenus</taxon>
    </lineage>
</organism>
<evidence type="ECO:0000256" key="12">
    <source>
        <dbReference type="ARBA" id="ARBA00044891"/>
    </source>
</evidence>
<keyword evidence="5 25" id="KW-1133">Transmembrane helix</keyword>
<dbReference type="GO" id="GO:0005765">
    <property type="term" value="C:lysosomal membrane"/>
    <property type="evidence" value="ECO:0007669"/>
    <property type="project" value="UniProtKB-SubCell"/>
</dbReference>
<feature type="transmembrane region" description="Helical" evidence="25">
    <location>
        <begin position="12"/>
        <end position="30"/>
    </location>
</feature>
<feature type="transmembrane region" description="Helical" evidence="25">
    <location>
        <begin position="170"/>
        <end position="188"/>
    </location>
</feature>
<keyword evidence="4 25" id="KW-0812">Transmembrane</keyword>